<name>A0A371B7E9_9BRAD</name>
<dbReference type="InterPro" id="IPR019285">
    <property type="entry name" value="DUF2336"/>
</dbReference>
<organism evidence="1 2">
    <name type="scientific">Undibacter mobilis</name>
    <dbReference type="NCBI Taxonomy" id="2292256"/>
    <lineage>
        <taxon>Bacteria</taxon>
        <taxon>Pseudomonadati</taxon>
        <taxon>Pseudomonadota</taxon>
        <taxon>Alphaproteobacteria</taxon>
        <taxon>Hyphomicrobiales</taxon>
        <taxon>Nitrobacteraceae</taxon>
        <taxon>Undibacter</taxon>
    </lineage>
</organism>
<reference evidence="2" key="1">
    <citation type="submission" date="2018-08" db="EMBL/GenBank/DDBJ databases">
        <authorList>
            <person name="Kim S.-J."/>
            <person name="Jung G.-Y."/>
        </authorList>
    </citation>
    <scope>NUCLEOTIDE SEQUENCE [LARGE SCALE GENOMIC DNA]</scope>
    <source>
        <strain evidence="2">GY_H</strain>
    </source>
</reference>
<proteinExistence type="predicted"/>
<evidence type="ECO:0000313" key="2">
    <source>
        <dbReference type="Proteomes" id="UP000263993"/>
    </source>
</evidence>
<dbReference type="Proteomes" id="UP000263993">
    <property type="component" value="Unassembled WGS sequence"/>
</dbReference>
<evidence type="ECO:0000313" key="1">
    <source>
        <dbReference type="EMBL" id="RDV03508.1"/>
    </source>
</evidence>
<protein>
    <submittedName>
        <fullName evidence="1">DUF2336 domain-containing protein</fullName>
    </submittedName>
</protein>
<keyword evidence="2" id="KW-1185">Reference proteome</keyword>
<sequence length="203" mass="21985">MTTATQSLIMELDAALSAATNHRQLEILRRVTDLFIIGADRYNDEQVAIFDDVIARLIAKMDQRALRELSARLADVANPPRSVVAQLSGSDDIAISGPALEKSEGISDEALVSIANNKSQKHLKAIAGRSTLSEVVTDVLVDRGDSEVSRRVGANLGARLSEMGFVKLINRAKKDRNLADAISTRADLPPELVPFLKLALESQ</sequence>
<accession>A0A371B7E9</accession>
<comment type="caution">
    <text evidence="1">The sequence shown here is derived from an EMBL/GenBank/DDBJ whole genome shotgun (WGS) entry which is preliminary data.</text>
</comment>
<dbReference type="OrthoDB" id="7888976at2"/>
<dbReference type="AlphaFoldDB" id="A0A371B7E9"/>
<dbReference type="EMBL" id="QRGO01000001">
    <property type="protein sequence ID" value="RDV03508.1"/>
    <property type="molecule type" value="Genomic_DNA"/>
</dbReference>
<dbReference type="Pfam" id="PF10098">
    <property type="entry name" value="DUF2336"/>
    <property type="match status" value="1"/>
</dbReference>
<gene>
    <name evidence="1" type="ORF">DXH78_02210</name>
</gene>